<keyword evidence="1" id="KW-0378">Hydrolase</keyword>
<proteinExistence type="predicted"/>
<dbReference type="SUPFAM" id="SSF54637">
    <property type="entry name" value="Thioesterase/thiol ester dehydrase-isomerase"/>
    <property type="match status" value="1"/>
</dbReference>
<organism evidence="3 4">
    <name type="scientific">Candidatus Methanolliviera hydrocarbonicum</name>
    <dbReference type="NCBI Taxonomy" id="2491085"/>
    <lineage>
        <taxon>Archaea</taxon>
        <taxon>Methanobacteriati</taxon>
        <taxon>Methanobacteriota</taxon>
        <taxon>Candidatus Methanoliparia</taxon>
        <taxon>Candidatus Methanoliparales</taxon>
        <taxon>Candidatus Methanollivieraceae</taxon>
        <taxon>Candidatus Methanolliviera</taxon>
    </lineage>
</organism>
<dbReference type="GO" id="GO:0016289">
    <property type="term" value="F:acyl-CoA hydrolase activity"/>
    <property type="evidence" value="ECO:0007669"/>
    <property type="project" value="TreeGrafter"/>
</dbReference>
<feature type="domain" description="Thioesterase" evidence="2">
    <location>
        <begin position="1"/>
        <end position="74"/>
    </location>
</feature>
<dbReference type="Proteomes" id="UP000320766">
    <property type="component" value="Unassembled WGS sequence"/>
</dbReference>
<gene>
    <name evidence="3" type="ORF">EF807_03725</name>
</gene>
<dbReference type="InterPro" id="IPR029069">
    <property type="entry name" value="HotDog_dom_sf"/>
</dbReference>
<dbReference type="InterPro" id="IPR003736">
    <property type="entry name" value="PAAI_dom"/>
</dbReference>
<protein>
    <submittedName>
        <fullName evidence="3">Hotdog fold thioesterase</fullName>
    </submittedName>
</protein>
<dbReference type="Pfam" id="PF03061">
    <property type="entry name" value="4HBT"/>
    <property type="match status" value="1"/>
</dbReference>
<evidence type="ECO:0000256" key="1">
    <source>
        <dbReference type="ARBA" id="ARBA00022801"/>
    </source>
</evidence>
<dbReference type="CDD" id="cd03443">
    <property type="entry name" value="PaaI_thioesterase"/>
    <property type="match status" value="1"/>
</dbReference>
<dbReference type="InterPro" id="IPR006683">
    <property type="entry name" value="Thioestr_dom"/>
</dbReference>
<dbReference type="PANTHER" id="PTHR42856">
    <property type="entry name" value="ACYL-COENZYME A THIOESTERASE PAAI"/>
    <property type="match status" value="1"/>
</dbReference>
<feature type="non-terminal residue" evidence="3">
    <location>
        <position position="1"/>
    </location>
</feature>
<evidence type="ECO:0000313" key="4">
    <source>
        <dbReference type="Proteomes" id="UP000320766"/>
    </source>
</evidence>
<sequence length="94" mass="10120">GMAHGGAIFSLIDEAFETASNSHGTVAVALSMNITFIKPPSRGDLLFAEAKETSVSRRIGTYDITVKNDVGDLIATCQALVYRKKDKLPFFGLI</sequence>
<dbReference type="PANTHER" id="PTHR42856:SF1">
    <property type="entry name" value="ACYL-COENZYME A THIOESTERASE PAAI"/>
    <property type="match status" value="1"/>
</dbReference>
<dbReference type="Gene3D" id="3.10.129.10">
    <property type="entry name" value="Hotdog Thioesterase"/>
    <property type="match status" value="1"/>
</dbReference>
<dbReference type="InterPro" id="IPR052723">
    <property type="entry name" value="Acyl-CoA_thioesterase_PaaI"/>
</dbReference>
<reference evidence="3 4" key="1">
    <citation type="journal article" date="2019" name="Nat. Microbiol.">
        <title>Wide diversity of methane and short-chain alkane metabolisms in uncultured archaea.</title>
        <authorList>
            <person name="Borrel G."/>
            <person name="Adam P.S."/>
            <person name="McKay L.J."/>
            <person name="Chen L.X."/>
            <person name="Sierra-Garcia I.N."/>
            <person name="Sieber C.M."/>
            <person name="Letourneur Q."/>
            <person name="Ghozlane A."/>
            <person name="Andersen G.L."/>
            <person name="Li W.J."/>
            <person name="Hallam S.J."/>
            <person name="Muyzer G."/>
            <person name="de Oliveira V.M."/>
            <person name="Inskeep W.P."/>
            <person name="Banfield J.F."/>
            <person name="Gribaldo S."/>
        </authorList>
    </citation>
    <scope>NUCLEOTIDE SEQUENCE [LARGE SCALE GENOMIC DNA]</scope>
    <source>
        <strain evidence="3">NM1b</strain>
    </source>
</reference>
<name>A0A520KY71_9EURY</name>
<accession>A0A520KY71</accession>
<dbReference type="AlphaFoldDB" id="A0A520KY71"/>
<comment type="caution">
    <text evidence="3">The sequence shown here is derived from an EMBL/GenBank/DDBJ whole genome shotgun (WGS) entry which is preliminary data.</text>
</comment>
<evidence type="ECO:0000313" key="3">
    <source>
        <dbReference type="EMBL" id="RZN70144.1"/>
    </source>
</evidence>
<dbReference type="NCBIfam" id="TIGR00369">
    <property type="entry name" value="unchar_dom_1"/>
    <property type="match status" value="1"/>
</dbReference>
<evidence type="ECO:0000259" key="2">
    <source>
        <dbReference type="Pfam" id="PF03061"/>
    </source>
</evidence>
<dbReference type="EMBL" id="RXIL01000061">
    <property type="protein sequence ID" value="RZN70144.1"/>
    <property type="molecule type" value="Genomic_DNA"/>
</dbReference>